<evidence type="ECO:0000313" key="2">
    <source>
        <dbReference type="EMBL" id="AZG47589.1"/>
    </source>
</evidence>
<dbReference type="KEGG" id="gom:D7316_04201"/>
<dbReference type="AlphaFoldDB" id="A0A3G8JSQ0"/>
<dbReference type="PROSITE" id="PS50801">
    <property type="entry name" value="STAS"/>
    <property type="match status" value="1"/>
</dbReference>
<proteinExistence type="predicted"/>
<keyword evidence="3" id="KW-1185">Reference proteome</keyword>
<sequence length="136" mass="14165">MNLDTNTSFHTSLIPSSSARRTTGQLTASKTFCVQQFSGEIDMANAADFAAALDRVAGRHPECVVLDLLHVTFMSAAGLAILDRFCADAADSHIPVAVACDRSVARPVEACGLDGTIALFDSVTAASAKLSATTMT</sequence>
<organism evidence="2 3">
    <name type="scientific">Gordonia insulae</name>
    <dbReference type="NCBI Taxonomy" id="2420509"/>
    <lineage>
        <taxon>Bacteria</taxon>
        <taxon>Bacillati</taxon>
        <taxon>Actinomycetota</taxon>
        <taxon>Actinomycetes</taxon>
        <taxon>Mycobacteriales</taxon>
        <taxon>Gordoniaceae</taxon>
        <taxon>Gordonia</taxon>
    </lineage>
</organism>
<dbReference type="SUPFAM" id="SSF52091">
    <property type="entry name" value="SpoIIaa-like"/>
    <property type="match status" value="1"/>
</dbReference>
<dbReference type="Pfam" id="PF01740">
    <property type="entry name" value="STAS"/>
    <property type="match status" value="1"/>
</dbReference>
<dbReference type="GO" id="GO:0043856">
    <property type="term" value="F:anti-sigma factor antagonist activity"/>
    <property type="evidence" value="ECO:0007669"/>
    <property type="project" value="TreeGrafter"/>
</dbReference>
<name>A0A3G8JSQ0_9ACTN</name>
<accession>A0A3G8JSQ0</accession>
<dbReference type="Gene3D" id="3.30.750.24">
    <property type="entry name" value="STAS domain"/>
    <property type="match status" value="1"/>
</dbReference>
<dbReference type="InterPro" id="IPR002645">
    <property type="entry name" value="STAS_dom"/>
</dbReference>
<gene>
    <name evidence="2" type="primary">rsfB</name>
    <name evidence="2" type="ORF">D7316_04201</name>
</gene>
<dbReference type="OrthoDB" id="4377219at2"/>
<evidence type="ECO:0000259" key="1">
    <source>
        <dbReference type="PROSITE" id="PS50801"/>
    </source>
</evidence>
<evidence type="ECO:0000313" key="3">
    <source>
        <dbReference type="Proteomes" id="UP000271469"/>
    </source>
</evidence>
<reference evidence="2 3" key="1">
    <citation type="submission" date="2018-11" db="EMBL/GenBank/DDBJ databases">
        <title>Gordonia insulae sp. nov., isolated from an island soil.</title>
        <authorList>
            <person name="Kim Y.S."/>
            <person name="Kim S.B."/>
        </authorList>
    </citation>
    <scope>NUCLEOTIDE SEQUENCE [LARGE SCALE GENOMIC DNA]</scope>
    <source>
        <strain evidence="2 3">MMS17-SY073</strain>
    </source>
</reference>
<dbReference type="PANTHER" id="PTHR33495:SF2">
    <property type="entry name" value="ANTI-SIGMA FACTOR ANTAGONIST TM_1081-RELATED"/>
    <property type="match status" value="1"/>
</dbReference>
<dbReference type="EMBL" id="CP033972">
    <property type="protein sequence ID" value="AZG47589.1"/>
    <property type="molecule type" value="Genomic_DNA"/>
</dbReference>
<dbReference type="PANTHER" id="PTHR33495">
    <property type="entry name" value="ANTI-SIGMA FACTOR ANTAGONIST TM_1081-RELATED-RELATED"/>
    <property type="match status" value="1"/>
</dbReference>
<dbReference type="InterPro" id="IPR036513">
    <property type="entry name" value="STAS_dom_sf"/>
</dbReference>
<feature type="domain" description="STAS" evidence="1">
    <location>
        <begin position="34"/>
        <end position="130"/>
    </location>
</feature>
<dbReference type="CDD" id="cd07043">
    <property type="entry name" value="STAS_anti-anti-sigma_factors"/>
    <property type="match status" value="1"/>
</dbReference>
<protein>
    <submittedName>
        <fullName evidence="2">Anti-sigma-F factor antagonist RsfB</fullName>
    </submittedName>
</protein>
<dbReference type="Proteomes" id="UP000271469">
    <property type="component" value="Chromosome"/>
</dbReference>